<dbReference type="AlphaFoldDB" id="E8MDE6"/>
<keyword evidence="1" id="KW-0732">Signal</keyword>
<evidence type="ECO:0000313" key="3">
    <source>
        <dbReference type="Proteomes" id="UP000006228"/>
    </source>
</evidence>
<name>E8MDE6_PHOS4</name>
<comment type="caution">
    <text evidence="2">The sequence shown here is derived from an EMBL/GenBank/DDBJ whole genome shotgun (WGS) entry which is preliminary data.</text>
</comment>
<feature type="signal peptide" evidence="1">
    <location>
        <begin position="1"/>
        <end position="18"/>
    </location>
</feature>
<evidence type="ECO:0000313" key="2">
    <source>
        <dbReference type="EMBL" id="EGA67932.1"/>
    </source>
</evidence>
<protein>
    <submittedName>
        <fullName evidence="2">Uncharacterized protein</fullName>
    </submittedName>
</protein>
<feature type="chain" id="PRO_5003225046" evidence="1">
    <location>
        <begin position="19"/>
        <end position="747"/>
    </location>
</feature>
<gene>
    <name evidence="2" type="ORF">VISI1226_08394</name>
</gene>
<dbReference type="GeneID" id="95571540"/>
<organism evidence="2 3">
    <name type="scientific">Vibrio sinaloensis DSM 21326</name>
    <dbReference type="NCBI Taxonomy" id="945550"/>
    <lineage>
        <taxon>Bacteria</taxon>
        <taxon>Pseudomonadati</taxon>
        <taxon>Pseudomonadota</taxon>
        <taxon>Gammaproteobacteria</taxon>
        <taxon>Vibrionales</taxon>
        <taxon>Vibrionaceae</taxon>
        <taxon>Vibrio</taxon>
        <taxon>Vibrio oreintalis group</taxon>
    </lineage>
</organism>
<dbReference type="Proteomes" id="UP000006228">
    <property type="component" value="Unassembled WGS sequence"/>
</dbReference>
<reference evidence="2 3" key="1">
    <citation type="journal article" date="2012" name="Int. J. Syst. Evol. Microbiol.">
        <title>Vibrio caribbeanicus sp. nov., isolated from the marine sponge Scleritoderma cyanea.</title>
        <authorList>
            <person name="Hoffmann M."/>
            <person name="Monday S.R."/>
            <person name="Allard M.W."/>
            <person name="Strain E.A."/>
            <person name="Whittaker P."/>
            <person name="Naum M."/>
            <person name="McCarthy P.J."/>
            <person name="Lopez J.V."/>
            <person name="Fischer M."/>
            <person name="Brown E.W."/>
        </authorList>
    </citation>
    <scope>NUCLEOTIDE SEQUENCE [LARGE SCALE GENOMIC DNA]</scope>
    <source>
        <strain evidence="3">DSMZ 21326</strain>
    </source>
</reference>
<accession>E8MDE6</accession>
<dbReference type="InterPro" id="IPR018247">
    <property type="entry name" value="EF_Hand_1_Ca_BS"/>
</dbReference>
<dbReference type="EMBL" id="AEVT01000122">
    <property type="protein sequence ID" value="EGA67932.1"/>
    <property type="molecule type" value="Genomic_DNA"/>
</dbReference>
<dbReference type="PROSITE" id="PS00018">
    <property type="entry name" value="EF_HAND_1"/>
    <property type="match status" value="1"/>
</dbReference>
<proteinExistence type="predicted"/>
<evidence type="ECO:0000256" key="1">
    <source>
        <dbReference type="SAM" id="SignalP"/>
    </source>
</evidence>
<dbReference type="RefSeq" id="WP_008081566.1">
    <property type="nucleotide sequence ID" value="NZ_AEVT01000122.1"/>
</dbReference>
<sequence>MKLLVVFIISISFSHYLAAKSFPSAGAAIVLPGQHQQSIDLDGALLSPQDVIDWELANSDLVFGSYPNREDNERTSAIGYMYNQKLEMNSGQLESDIRDSAEQQGIDYEDLFLHFAEDTILAEVEPTHGDKTIINREPMIVGYTADEMHAGFWLYQAPPWDADVFENSDRGGALYVYHSEQFDRLKLSFSQFAQGGTFRIEYPAMIDTSGFVTEWKTLAIKKDRTLNMTKNQSIVWHMPRDWKRATTHDGSGASYGGGQYFGSRLLRDGGRLFAVRIIWQPKENETMELRPRLKEVKLKNSFPEVKLTGADTTTSEGLTIQKWRKVRGFDKQADLNNDNYLSWQEYKSRSNKNATARFRWESRVIPFGRMWNQSSSWALTNLASPQLLTLMQDYYHQTWSEQGLKGAYNDDTNKLIGANQFHVHSGGKVLELGAVVGSTDANRLYQQHFADFLKGLASSNSDALISVNIGTANMLGRNGQTSLFGSASLYLREHYLVPSMGLSGYAGLAKFWDNAVLAQGGHKVIYQATTRYGRVEYLGNDEQNWKQDQYSTLAVYYLNHHPDRSYFSQWNSGYIYGSDNTTSDNFWQSGVAKNIAYQPSRLLNIDIGEPKNSIPAGYDAIPLMLSTSTPYPADYTLVGDSSSLSVMHPDLPNGTVNVRPTYTYFLVQSEREIVPQGPETMVLARDFTKGKVLYRTDFFGKSSDFYHSEKVTIPLDPAMRPVDENGNIGEYVDQVQIGGYQGLILLY</sequence>
<dbReference type="eggNOG" id="ENOG502ZBSU">
    <property type="taxonomic scope" value="Bacteria"/>
</dbReference>
<dbReference type="OrthoDB" id="5809593at2"/>